<evidence type="ECO:0000313" key="3">
    <source>
        <dbReference type="Proteomes" id="UP001190825"/>
    </source>
</evidence>
<proteinExistence type="predicted"/>
<keyword evidence="1" id="KW-0812">Transmembrane</keyword>
<evidence type="ECO:0000256" key="1">
    <source>
        <dbReference type="SAM" id="Phobius"/>
    </source>
</evidence>
<evidence type="ECO:0000313" key="2">
    <source>
        <dbReference type="EMBL" id="PLT97263.1"/>
    </source>
</evidence>
<keyword evidence="1" id="KW-0472">Membrane</keyword>
<keyword evidence="1" id="KW-1133">Transmembrane helix</keyword>
<feature type="transmembrane region" description="Helical" evidence="1">
    <location>
        <begin position="7"/>
        <end position="25"/>
    </location>
</feature>
<name>A0ABX4TFG2_9HYPH</name>
<keyword evidence="3" id="KW-1185">Reference proteome</keyword>
<organism evidence="2 3">
    <name type="scientific">Sinorhizobium medicae</name>
    <dbReference type="NCBI Taxonomy" id="110321"/>
    <lineage>
        <taxon>Bacteria</taxon>
        <taxon>Pseudomonadati</taxon>
        <taxon>Pseudomonadota</taxon>
        <taxon>Alphaproteobacteria</taxon>
        <taxon>Hyphomicrobiales</taxon>
        <taxon>Rhizobiaceae</taxon>
        <taxon>Sinorhizobium/Ensifer group</taxon>
        <taxon>Sinorhizobium</taxon>
    </lineage>
</organism>
<gene>
    <name evidence="2" type="ORF">BMJ33_26390</name>
</gene>
<accession>A0ABX4TFG2</accession>
<protein>
    <submittedName>
        <fullName evidence="2">Uncharacterized protein</fullName>
    </submittedName>
</protein>
<dbReference type="Proteomes" id="UP001190825">
    <property type="component" value="Unassembled WGS sequence"/>
</dbReference>
<comment type="caution">
    <text evidence="2">The sequence shown here is derived from an EMBL/GenBank/DDBJ whole genome shotgun (WGS) entry which is preliminary data.</text>
</comment>
<dbReference type="EMBL" id="NBUC01000132">
    <property type="protein sequence ID" value="PLT97263.1"/>
    <property type="molecule type" value="Genomic_DNA"/>
</dbReference>
<sequence length="147" mass="16520">MEKKNYAAENLVWGAIMLVGAYWYFGWGKDPTPAETAAAAAASERKEAECAADLDCWAGKWQARAGRDCQEPIQRLAKNNFEWTDGWAEAKLPRALWLNQTQKTVTYVGDKIKFQNGFGAWIIHTYECDYDPTTHTVLSVRASPGQL</sequence>
<reference evidence="2 3" key="1">
    <citation type="journal article" date="2018" name="FEMS Microbiol. Ecol.">
        <title>Co-invading symbiotic mutualists of Medicago polymorpha retain high ancestral diversity and contain diverse accessory genomes.</title>
        <authorList>
            <person name="Porter S.S."/>
            <person name="Faber-Hammond J.J."/>
            <person name="Friesen M.L."/>
        </authorList>
    </citation>
    <scope>NUCLEOTIDE SEQUENCE [LARGE SCALE GENOMIC DNA]</scope>
    <source>
        <strain evidence="2 3">Str16</strain>
    </source>
</reference>